<evidence type="ECO:0000256" key="1">
    <source>
        <dbReference type="SAM" id="SignalP"/>
    </source>
</evidence>
<evidence type="ECO:0008006" key="4">
    <source>
        <dbReference type="Google" id="ProtNLM"/>
    </source>
</evidence>
<evidence type="ECO:0000313" key="3">
    <source>
        <dbReference type="Proteomes" id="UP000324298"/>
    </source>
</evidence>
<gene>
    <name evidence="2" type="ORF">ET418_12945</name>
</gene>
<reference evidence="2 3" key="1">
    <citation type="submission" date="2019-04" db="EMBL/GenBank/DDBJ databases">
        <title>Geobacter ruber sp. nov., ferric-reducing bacteria isolated from paddy soil.</title>
        <authorList>
            <person name="Xu Z."/>
            <person name="Masuda Y."/>
            <person name="Itoh H."/>
            <person name="Senoo K."/>
        </authorList>
    </citation>
    <scope>NUCLEOTIDE SEQUENCE [LARGE SCALE GENOMIC DNA]</scope>
    <source>
        <strain evidence="2 3">Red88</strain>
    </source>
</reference>
<feature type="signal peptide" evidence="1">
    <location>
        <begin position="1"/>
        <end position="23"/>
    </location>
</feature>
<proteinExistence type="predicted"/>
<dbReference type="Proteomes" id="UP000324298">
    <property type="component" value="Unassembled WGS sequence"/>
</dbReference>
<keyword evidence="1" id="KW-0732">Signal</keyword>
<dbReference type="RefSeq" id="WP_149308154.1">
    <property type="nucleotide sequence ID" value="NZ_SRSD01000008.1"/>
</dbReference>
<dbReference type="Gene3D" id="1.20.120.1490">
    <property type="match status" value="1"/>
</dbReference>
<dbReference type="OrthoDB" id="9969733at2"/>
<evidence type="ECO:0000313" key="2">
    <source>
        <dbReference type="EMBL" id="KAA0889680.1"/>
    </source>
</evidence>
<feature type="chain" id="PRO_5022798081" description="Zinc resistance-associated protein" evidence="1">
    <location>
        <begin position="24"/>
        <end position="127"/>
    </location>
</feature>
<keyword evidence="3" id="KW-1185">Reference proteome</keyword>
<protein>
    <recommendedName>
        <fullName evidence="4">Zinc resistance-associated protein</fullName>
    </recommendedName>
</protein>
<name>A0A5A9X9U7_9BACT</name>
<dbReference type="AlphaFoldDB" id="A0A5A9X9U7"/>
<sequence length="127" mass="13701">MKRGTVAIVAVVGALLASSAVYAGWGSGWCMNGNGQNVSTQKMRGFQKDTLKLRENLMDRQLDLEDELGMDVPDGKRVAMLRREIINLQRQLQAVGDKYGIVNCGMGGGYGHRQMMGAGCGCGMSGW</sequence>
<accession>A0A5A9X9U7</accession>
<comment type="caution">
    <text evidence="2">The sequence shown here is derived from an EMBL/GenBank/DDBJ whole genome shotgun (WGS) entry which is preliminary data.</text>
</comment>
<organism evidence="2 3">
    <name type="scientific">Oryzomonas rubra</name>
    <dbReference type="NCBI Taxonomy" id="2509454"/>
    <lineage>
        <taxon>Bacteria</taxon>
        <taxon>Pseudomonadati</taxon>
        <taxon>Thermodesulfobacteriota</taxon>
        <taxon>Desulfuromonadia</taxon>
        <taxon>Geobacterales</taxon>
        <taxon>Geobacteraceae</taxon>
        <taxon>Oryzomonas</taxon>
    </lineage>
</organism>
<dbReference type="EMBL" id="SRSD01000008">
    <property type="protein sequence ID" value="KAA0889680.1"/>
    <property type="molecule type" value="Genomic_DNA"/>
</dbReference>